<dbReference type="Pfam" id="PF20305">
    <property type="entry name" value="pYEATS"/>
    <property type="match status" value="1"/>
</dbReference>
<dbReference type="InterPro" id="IPR046888">
    <property type="entry name" value="pYEATS"/>
</dbReference>
<dbReference type="Gene3D" id="3.40.50.1460">
    <property type="match status" value="1"/>
</dbReference>
<protein>
    <recommendedName>
        <fullName evidence="1">Prokaryotic YEATS domain-containing protein</fullName>
    </recommendedName>
</protein>
<dbReference type="InterPro" id="IPR027417">
    <property type="entry name" value="P-loop_NTPase"/>
</dbReference>
<dbReference type="Proteomes" id="UP001165367">
    <property type="component" value="Unassembled WGS sequence"/>
</dbReference>
<evidence type="ECO:0000259" key="1">
    <source>
        <dbReference type="Pfam" id="PF20305"/>
    </source>
</evidence>
<feature type="domain" description="Prokaryotic YEATS" evidence="1">
    <location>
        <begin position="1338"/>
        <end position="1406"/>
    </location>
</feature>
<comment type="caution">
    <text evidence="2">The sequence shown here is derived from an EMBL/GenBank/DDBJ whole genome shotgun (WGS) entry which is preliminary data.</text>
</comment>
<gene>
    <name evidence="2" type="ORF">LZZ85_00475</name>
</gene>
<reference evidence="2" key="1">
    <citation type="submission" date="2022-01" db="EMBL/GenBank/DDBJ databases">
        <authorList>
            <person name="Jo J.-H."/>
            <person name="Im W.-T."/>
        </authorList>
    </citation>
    <scope>NUCLEOTIDE SEQUENCE</scope>
    <source>
        <strain evidence="2">NA20</strain>
    </source>
</reference>
<dbReference type="RefSeq" id="WP_237867954.1">
    <property type="nucleotide sequence ID" value="NZ_JAKLTR010000001.1"/>
</dbReference>
<accession>A0ABS9KK75</accession>
<evidence type="ECO:0000313" key="2">
    <source>
        <dbReference type="EMBL" id="MCG2612725.1"/>
    </source>
</evidence>
<dbReference type="EMBL" id="JAKLTR010000001">
    <property type="protein sequence ID" value="MCG2612725.1"/>
    <property type="molecule type" value="Genomic_DNA"/>
</dbReference>
<sequence length="1423" mass="161578">MSAIPSNFPVDTISSVSAAKLEWFSERYTEEFYDDYLFGHFILAAYAAVPAMLTPDLLYKVWQNFNTYQWNDGPAIIHRIAVADVLLSPFCRETGFELYEMDPDIRMAFLEWLKKIEDDKQTLWGSRAIFSFTRVAHFVQDYHRSANIGATRWGKTYVESQELEALSYTDPVKAASTLFRKMQEQASLKQETDMLRTMDQFVKTGNRLQRLFPDDQDVTNSFSINQKSIIAFKDLIQHNSESFLQQLGSNQLLLQFISASAQDGGISLQVPETMLKAINEKKQLIEVPVVRTIYSLAIGVDQVRNGPSFFYSENNAKRFSAFVSDYSSDLQRECKLTVLTGLANTTQREILNALQQFRQAEPGDACVFFYSGPLAVNERNEATLFFNKDASSEEAGFASLNEMLRDISFKENVHLLIIIDIRALANVNRPILFVKDINPGGSVLVMHNLSETPAPLLLERQYDDNHFFTSLLDLAKNGGYRLSYKDLFQQLKLRLSMLDAPAPQISLSDIDRNEGIKERRFLTGEVLSTGYQYSISWDSQHARWIVDAGARQGLRPSLDFMRTILETEEELHAEVWAVEPDQSLLPYFDGDKNKVFKARLIQNALPKVKVAFAEDHPAAMKKALEDAIKHYDIHYIDIIDQKDDATFLIRNLDERYMLVQAGEKEGTTQEKQPVFDYQDEPFEFIKQIEYIAQWQGVVELNNTESRMKRGKIWFSFEKAEGFRFSKELSSSVSFTPIPDAEPVVLYYKSDGKTKEQQQPILRCKIRGVSEPLYLSVLYLGGTYEIMHISEIMVNPSEAEQLVHFQFEDDSFDSLPVFLDKRYRARGITQVVEYMKFFVSEKPIDVKAFEQEPLEFGQPVSRKGFDIGSKKTFNSVYTEWFTVTIPIRIVKEPEAQIFVPKNPYVRADKEQPVKDVVAIGRPRLIEELKGAINNYKVVIVSGPGRSGKSSIVWSALSSLEVKPVVFDVSSKNWKDSLYSTTSLLRRNNSRRLVFIENYEEILTNETPGSVRGLEEGLQLISETHTVILTINIADEHRLRYSSIVGALYRPNSKEFLSLRRHDAFRISIPPWSIEELQQLIKADGILPAYQQLPREVVIMMATQAANYAQPVMVLLPALQHLFDRLEGHLENFSISDYQSAGGLAGIAGPAAGNVFSENIRELYAQVPVTVADDLQKNRWGNKSEANGKKLAVELNPTNLTGLYNLRISIGQSSENSPLPTGEAAIFIHNTFDKQILIERFIDGVANFNLNGVYETFTLGAYTEDGTRLELDLNEQKGFPTDFYYDEISSAFKANTEKVYLSQRSFDKEDIQRGRWGGSPASSRKKLSASIDKKIEGGMFSVTLRVLSEDKDDPIRGSVAFFLHDSYANPIIYKKAINGEASITITVYEAFTIGAYTADGAMMEFDLNEIANAPEDFYSRSPHLK</sequence>
<evidence type="ECO:0000313" key="3">
    <source>
        <dbReference type="Proteomes" id="UP001165367"/>
    </source>
</evidence>
<organism evidence="2 3">
    <name type="scientific">Terrimonas ginsenosidimutans</name>
    <dbReference type="NCBI Taxonomy" id="2908004"/>
    <lineage>
        <taxon>Bacteria</taxon>
        <taxon>Pseudomonadati</taxon>
        <taxon>Bacteroidota</taxon>
        <taxon>Chitinophagia</taxon>
        <taxon>Chitinophagales</taxon>
        <taxon>Chitinophagaceae</taxon>
        <taxon>Terrimonas</taxon>
    </lineage>
</organism>
<dbReference type="SUPFAM" id="SSF52540">
    <property type="entry name" value="P-loop containing nucleoside triphosphate hydrolases"/>
    <property type="match status" value="1"/>
</dbReference>
<proteinExistence type="predicted"/>
<name>A0ABS9KK75_9BACT</name>
<keyword evidence="3" id="KW-1185">Reference proteome</keyword>
<dbReference type="Gene3D" id="3.40.50.300">
    <property type="entry name" value="P-loop containing nucleotide triphosphate hydrolases"/>
    <property type="match status" value="1"/>
</dbReference>